<dbReference type="VEuPathDB" id="FungiDB:MELLADRAFT_93101"/>
<evidence type="ECO:0000313" key="3">
    <source>
        <dbReference type="EMBL" id="EGG00659.1"/>
    </source>
</evidence>
<dbReference type="HOGENOM" id="CLU_049472_0_0_1"/>
<feature type="compositionally biased region" description="Acidic residues" evidence="2">
    <location>
        <begin position="409"/>
        <end position="422"/>
    </location>
</feature>
<feature type="compositionally biased region" description="Low complexity" evidence="2">
    <location>
        <begin position="77"/>
        <end position="91"/>
    </location>
</feature>
<evidence type="ECO:0000313" key="4">
    <source>
        <dbReference type="Proteomes" id="UP000001072"/>
    </source>
</evidence>
<dbReference type="Proteomes" id="UP000001072">
    <property type="component" value="Unassembled WGS sequence"/>
</dbReference>
<feature type="region of interest" description="Disordered" evidence="2">
    <location>
        <begin position="403"/>
        <end position="422"/>
    </location>
</feature>
<evidence type="ECO:0000256" key="2">
    <source>
        <dbReference type="SAM" id="MobiDB-lite"/>
    </source>
</evidence>
<protein>
    <submittedName>
        <fullName evidence="3">Uncharacterized protein</fullName>
    </submittedName>
</protein>
<gene>
    <name evidence="3" type="ORF">MELLADRAFT_93101</name>
</gene>
<dbReference type="InParanoid" id="F4S3Y4"/>
<dbReference type="GeneID" id="18936470"/>
<feature type="compositionally biased region" description="Polar residues" evidence="2">
    <location>
        <begin position="67"/>
        <end position="76"/>
    </location>
</feature>
<feature type="coiled-coil region" evidence="1">
    <location>
        <begin position="371"/>
        <end position="398"/>
    </location>
</feature>
<keyword evidence="1" id="KW-0175">Coiled coil</keyword>
<proteinExistence type="predicted"/>
<organism evidence="4">
    <name type="scientific">Melampsora larici-populina (strain 98AG31 / pathotype 3-4-7)</name>
    <name type="common">Poplar leaf rust fungus</name>
    <dbReference type="NCBI Taxonomy" id="747676"/>
    <lineage>
        <taxon>Eukaryota</taxon>
        <taxon>Fungi</taxon>
        <taxon>Dikarya</taxon>
        <taxon>Basidiomycota</taxon>
        <taxon>Pucciniomycotina</taxon>
        <taxon>Pucciniomycetes</taxon>
        <taxon>Pucciniales</taxon>
        <taxon>Melampsoraceae</taxon>
        <taxon>Melampsora</taxon>
    </lineage>
</organism>
<name>F4S3Y4_MELLP</name>
<evidence type="ECO:0000256" key="1">
    <source>
        <dbReference type="SAM" id="Coils"/>
    </source>
</evidence>
<sequence>MRPPGETLPLSYPTAANRYLQHPAMSNPVSLDPANPGVGKQMMLDWLRIHYPKRVMQPHLFPPPKNPSLTKLGVTQSGSNAASSNSEADGSQPVTDCSGPGLQDQKSLVSETRRSRMPSKLVSAETVHLGKRSVSFEGKPQSKKRIAKGVRAVQPSIVHTLKQPKKQVVDDGGDAEAPKALEASASRILNISPYIPKSGKPYLNPKAFLDNNQNNLQLAHPTPPAKSNLEETYEKLIDVQSDVNVLPSTEAIESDRDLMTFSQGDVFKTENIMTGSEICPITNHGKQLTGVDVFLRERQQHNKLFALEETVAILTRKVDTAKKLASEVLAGQAKVKSQAQFATDSALHELQESMVFLEKKISAFDDVKDQVTSLQFEVSRLRARLDKAHDELQTQEEIITKLMSLQETSDNEESGDDEESDL</sequence>
<dbReference type="KEGG" id="mlr:MELLADRAFT_93101"/>
<dbReference type="RefSeq" id="XP_007416113.1">
    <property type="nucleotide sequence ID" value="XM_007416051.1"/>
</dbReference>
<reference evidence="4" key="1">
    <citation type="journal article" date="2011" name="Proc. Natl. Acad. Sci. U.S.A.">
        <title>Obligate biotrophy features unraveled by the genomic analysis of rust fungi.</title>
        <authorList>
            <person name="Duplessis S."/>
            <person name="Cuomo C.A."/>
            <person name="Lin Y.-C."/>
            <person name="Aerts A."/>
            <person name="Tisserant E."/>
            <person name="Veneault-Fourrey C."/>
            <person name="Joly D.L."/>
            <person name="Hacquard S."/>
            <person name="Amselem J."/>
            <person name="Cantarel B.L."/>
            <person name="Chiu R."/>
            <person name="Coutinho P.M."/>
            <person name="Feau N."/>
            <person name="Field M."/>
            <person name="Frey P."/>
            <person name="Gelhaye E."/>
            <person name="Goldberg J."/>
            <person name="Grabherr M.G."/>
            <person name="Kodira C.D."/>
            <person name="Kohler A."/>
            <person name="Kuees U."/>
            <person name="Lindquist E.A."/>
            <person name="Lucas S.M."/>
            <person name="Mago R."/>
            <person name="Mauceli E."/>
            <person name="Morin E."/>
            <person name="Murat C."/>
            <person name="Pangilinan J.L."/>
            <person name="Park R."/>
            <person name="Pearson M."/>
            <person name="Quesneville H."/>
            <person name="Rouhier N."/>
            <person name="Sakthikumar S."/>
            <person name="Salamov A.A."/>
            <person name="Schmutz J."/>
            <person name="Selles B."/>
            <person name="Shapiro H."/>
            <person name="Tanguay P."/>
            <person name="Tuskan G.A."/>
            <person name="Henrissat B."/>
            <person name="Van de Peer Y."/>
            <person name="Rouze P."/>
            <person name="Ellis J.G."/>
            <person name="Dodds P.N."/>
            <person name="Schein J.E."/>
            <person name="Zhong S."/>
            <person name="Hamelin R.C."/>
            <person name="Grigoriev I.V."/>
            <person name="Szabo L.J."/>
            <person name="Martin F."/>
        </authorList>
    </citation>
    <scope>NUCLEOTIDE SEQUENCE [LARGE SCALE GENOMIC DNA]</scope>
    <source>
        <strain evidence="4">98AG31 / pathotype 3-4-7</strain>
    </source>
</reference>
<keyword evidence="4" id="KW-1185">Reference proteome</keyword>
<dbReference type="AlphaFoldDB" id="F4S3Y4"/>
<accession>F4S3Y4</accession>
<feature type="region of interest" description="Disordered" evidence="2">
    <location>
        <begin position="58"/>
        <end position="122"/>
    </location>
</feature>
<dbReference type="EMBL" id="GL883145">
    <property type="protein sequence ID" value="EGG00659.1"/>
    <property type="molecule type" value="Genomic_DNA"/>
</dbReference>